<evidence type="ECO:0000256" key="4">
    <source>
        <dbReference type="ARBA" id="ARBA00022651"/>
    </source>
</evidence>
<keyword evidence="5" id="KW-0732">Signal</keyword>
<dbReference type="SUPFAM" id="SSF53474">
    <property type="entry name" value="alpha/beta-Hydrolases"/>
    <property type="match status" value="1"/>
</dbReference>
<dbReference type="GO" id="GO:0030600">
    <property type="term" value="F:feruloyl esterase activity"/>
    <property type="evidence" value="ECO:0007669"/>
    <property type="project" value="InterPro"/>
</dbReference>
<evidence type="ECO:0000313" key="10">
    <source>
        <dbReference type="EMBL" id="GEO07060.1"/>
    </source>
</evidence>
<dbReference type="AlphaFoldDB" id="A0A512B528"/>
<dbReference type="EMBL" id="BJYS01000049">
    <property type="protein sequence ID" value="GEO07060.1"/>
    <property type="molecule type" value="Genomic_DNA"/>
</dbReference>
<dbReference type="InterPro" id="IPR043595">
    <property type="entry name" value="FaeB/C/D"/>
</dbReference>
<dbReference type="Proteomes" id="UP000321532">
    <property type="component" value="Unassembled WGS sequence"/>
</dbReference>
<dbReference type="GO" id="GO:0005576">
    <property type="term" value="C:extracellular region"/>
    <property type="evidence" value="ECO:0007669"/>
    <property type="project" value="UniProtKB-SubCell"/>
</dbReference>
<sequence>MMKPAENLEKEAGKEPFLLVYPDGYKRYWNECRKSATSVANQENINEQAFFEAMLHYFNKNYGVNGKHFYAIGLSGGGHMAYKLALTMPDKCKGISAIVANLPDQTNLDCEEAKKPVPVMIINGTNDAVNPYTGGEMKVNGSSFGRVLSTENTFTYWASLAGYKGKPKVETLPDSNSGNKQTITKYTFKKGRKPEVVLLKVIGGEHAFPEDVNGFTESWQFFKRQK</sequence>
<keyword evidence="8" id="KW-0624">Polysaccharide degradation</keyword>
<keyword evidence="7" id="KW-0119">Carbohydrate metabolism</keyword>
<comment type="subcellular location">
    <subcellularLocation>
        <location evidence="1">Secreted</location>
    </subcellularLocation>
</comment>
<evidence type="ECO:0000256" key="7">
    <source>
        <dbReference type="ARBA" id="ARBA00023277"/>
    </source>
</evidence>
<evidence type="ECO:0000256" key="8">
    <source>
        <dbReference type="ARBA" id="ARBA00023326"/>
    </source>
</evidence>
<keyword evidence="6" id="KW-0378">Hydrolase</keyword>
<comment type="function">
    <text evidence="9">Involved in degradation of plant cell walls. Hydrolyzes the feruloyl-arabinose ester bond in arabinoxylans, and the feruloyl-galactose ester bond in pectin. Active against paranitrophenyl-acetate, methyl ferulate and wheat arabinoxylan.</text>
</comment>
<organism evidence="10 11">
    <name type="scientific">Adhaeribacter aerolatus</name>
    <dbReference type="NCBI Taxonomy" id="670289"/>
    <lineage>
        <taxon>Bacteria</taxon>
        <taxon>Pseudomonadati</taxon>
        <taxon>Bacteroidota</taxon>
        <taxon>Cytophagia</taxon>
        <taxon>Cytophagales</taxon>
        <taxon>Hymenobacteraceae</taxon>
        <taxon>Adhaeribacter</taxon>
    </lineage>
</organism>
<dbReference type="GO" id="GO:0045493">
    <property type="term" value="P:xylan catabolic process"/>
    <property type="evidence" value="ECO:0007669"/>
    <property type="project" value="UniProtKB-KW"/>
</dbReference>
<gene>
    <name evidence="10" type="ORF">AAE02nite_47240</name>
</gene>
<accession>A0A512B528</accession>
<proteinExistence type="inferred from homology"/>
<dbReference type="InterPro" id="IPR029058">
    <property type="entry name" value="AB_hydrolase_fold"/>
</dbReference>
<comment type="caution">
    <text evidence="10">The sequence shown here is derived from an EMBL/GenBank/DDBJ whole genome shotgun (WGS) entry which is preliminary data.</text>
</comment>
<comment type="similarity">
    <text evidence="2">Belongs to the faeC family.</text>
</comment>
<keyword evidence="4" id="KW-0858">Xylan degradation</keyword>
<evidence type="ECO:0008006" key="12">
    <source>
        <dbReference type="Google" id="ProtNLM"/>
    </source>
</evidence>
<keyword evidence="11" id="KW-1185">Reference proteome</keyword>
<protein>
    <recommendedName>
        <fullName evidence="12">Poly(3-hydroxybutyrate) depolymerase</fullName>
    </recommendedName>
</protein>
<evidence type="ECO:0000313" key="11">
    <source>
        <dbReference type="Proteomes" id="UP000321532"/>
    </source>
</evidence>
<reference evidence="10 11" key="1">
    <citation type="submission" date="2019-07" db="EMBL/GenBank/DDBJ databases">
        <title>Whole genome shotgun sequence of Adhaeribacter aerolatus NBRC 106133.</title>
        <authorList>
            <person name="Hosoyama A."/>
            <person name="Uohara A."/>
            <person name="Ohji S."/>
            <person name="Ichikawa N."/>
        </authorList>
    </citation>
    <scope>NUCLEOTIDE SEQUENCE [LARGE SCALE GENOMIC DNA]</scope>
    <source>
        <strain evidence="10 11">NBRC 106133</strain>
    </source>
</reference>
<dbReference type="PANTHER" id="PTHR38050">
    <property type="match status" value="1"/>
</dbReference>
<evidence type="ECO:0000256" key="1">
    <source>
        <dbReference type="ARBA" id="ARBA00004613"/>
    </source>
</evidence>
<evidence type="ECO:0000256" key="6">
    <source>
        <dbReference type="ARBA" id="ARBA00022801"/>
    </source>
</evidence>
<dbReference type="PANTHER" id="PTHR38050:SF1">
    <property type="entry name" value="FERULOYL ESTERASE C"/>
    <property type="match status" value="1"/>
</dbReference>
<keyword evidence="3" id="KW-0964">Secreted</keyword>
<evidence type="ECO:0000256" key="5">
    <source>
        <dbReference type="ARBA" id="ARBA00022729"/>
    </source>
</evidence>
<name>A0A512B528_9BACT</name>
<evidence type="ECO:0000256" key="2">
    <source>
        <dbReference type="ARBA" id="ARBA00010278"/>
    </source>
</evidence>
<dbReference type="Gene3D" id="3.40.50.1820">
    <property type="entry name" value="alpha/beta hydrolase"/>
    <property type="match status" value="1"/>
</dbReference>
<evidence type="ECO:0000256" key="9">
    <source>
        <dbReference type="ARBA" id="ARBA00025250"/>
    </source>
</evidence>
<evidence type="ECO:0000256" key="3">
    <source>
        <dbReference type="ARBA" id="ARBA00022525"/>
    </source>
</evidence>